<proteinExistence type="predicted"/>
<dbReference type="Proteomes" id="UP001497700">
    <property type="component" value="Unassembled WGS sequence"/>
</dbReference>
<evidence type="ECO:0000313" key="1">
    <source>
        <dbReference type="EMBL" id="KAI4863616.1"/>
    </source>
</evidence>
<sequence>MGSNSKLVLLQISTICPVFLSGSEASYALAAAGDSAPAAKQKDGVKYSVDGNAAIEQQIRGNMAACQRSISTLGYWGEGGRYFIRELHLA</sequence>
<gene>
    <name evidence="1" type="ORF">F4820DRAFT_449775</name>
</gene>
<evidence type="ECO:0000313" key="2">
    <source>
        <dbReference type="Proteomes" id="UP001497700"/>
    </source>
</evidence>
<name>A0ACB9YVY6_9PEZI</name>
<organism evidence="1 2">
    <name type="scientific">Hypoxylon rubiginosum</name>
    <dbReference type="NCBI Taxonomy" id="110542"/>
    <lineage>
        <taxon>Eukaryota</taxon>
        <taxon>Fungi</taxon>
        <taxon>Dikarya</taxon>
        <taxon>Ascomycota</taxon>
        <taxon>Pezizomycotina</taxon>
        <taxon>Sordariomycetes</taxon>
        <taxon>Xylariomycetidae</taxon>
        <taxon>Xylariales</taxon>
        <taxon>Hypoxylaceae</taxon>
        <taxon>Hypoxylon</taxon>
    </lineage>
</organism>
<dbReference type="EMBL" id="MU393500">
    <property type="protein sequence ID" value="KAI4863616.1"/>
    <property type="molecule type" value="Genomic_DNA"/>
</dbReference>
<accession>A0ACB9YVY6</accession>
<protein>
    <submittedName>
        <fullName evidence="1">Uncharacterized protein</fullName>
    </submittedName>
</protein>
<comment type="caution">
    <text evidence="1">The sequence shown here is derived from an EMBL/GenBank/DDBJ whole genome shotgun (WGS) entry which is preliminary data.</text>
</comment>
<keyword evidence="2" id="KW-1185">Reference proteome</keyword>
<reference evidence="1 2" key="1">
    <citation type="journal article" date="2022" name="New Phytol.">
        <title>Ecological generalism drives hyperdiversity of secondary metabolite gene clusters in xylarialean endophytes.</title>
        <authorList>
            <person name="Franco M.E.E."/>
            <person name="Wisecaver J.H."/>
            <person name="Arnold A.E."/>
            <person name="Ju Y.M."/>
            <person name="Slot J.C."/>
            <person name="Ahrendt S."/>
            <person name="Moore L.P."/>
            <person name="Eastman K.E."/>
            <person name="Scott K."/>
            <person name="Konkel Z."/>
            <person name="Mondo S.J."/>
            <person name="Kuo A."/>
            <person name="Hayes R.D."/>
            <person name="Haridas S."/>
            <person name="Andreopoulos B."/>
            <person name="Riley R."/>
            <person name="LaButti K."/>
            <person name="Pangilinan J."/>
            <person name="Lipzen A."/>
            <person name="Amirebrahimi M."/>
            <person name="Yan J."/>
            <person name="Adam C."/>
            <person name="Keymanesh K."/>
            <person name="Ng V."/>
            <person name="Louie K."/>
            <person name="Northen T."/>
            <person name="Drula E."/>
            <person name="Henrissat B."/>
            <person name="Hsieh H.M."/>
            <person name="Youens-Clark K."/>
            <person name="Lutzoni F."/>
            <person name="Miadlikowska J."/>
            <person name="Eastwood D.C."/>
            <person name="Hamelin R.C."/>
            <person name="Grigoriev I.V."/>
            <person name="U'Ren J.M."/>
        </authorList>
    </citation>
    <scope>NUCLEOTIDE SEQUENCE [LARGE SCALE GENOMIC DNA]</scope>
    <source>
        <strain evidence="1 2">CBS 119005</strain>
    </source>
</reference>